<evidence type="ECO:0000256" key="7">
    <source>
        <dbReference type="ARBA" id="ARBA00023033"/>
    </source>
</evidence>
<keyword evidence="8" id="KW-0812">Transmembrane</keyword>
<keyword evidence="5" id="KW-0560">Oxidoreductase</keyword>
<name>A0ABR1VZX9_9PEZI</name>
<protein>
    <submittedName>
        <fullName evidence="9">Cytochrome P450</fullName>
    </submittedName>
</protein>
<comment type="caution">
    <text evidence="9">The sequence shown here is derived from an EMBL/GenBank/DDBJ whole genome shotgun (WGS) entry which is preliminary data.</text>
</comment>
<evidence type="ECO:0000313" key="10">
    <source>
        <dbReference type="Proteomes" id="UP001480595"/>
    </source>
</evidence>
<comment type="similarity">
    <text evidence="2">Belongs to the cytochrome P450 family.</text>
</comment>
<sequence>MTACANIVGQITNRMLVGLPLCRDATFLRRAKRWSRVVLQTAWLIYMLSGFLKPLLAPLMAVPSILCHHRALQMVIPVAQERLERRERRAAVADASACDWDEPLDYMKFILDEGSDAFNHVLTNDATTLARAAFMVNAAAFHATGLTLANLLLDVFSAPAHVADALRAEALAIQREYGLGSKLGLSKMAKMDSAIRENMRLHVLGIKAMYRYVKPKDGFTGLDLVAPSPSPIYSLG</sequence>
<proteinExistence type="inferred from homology"/>
<evidence type="ECO:0000256" key="8">
    <source>
        <dbReference type="SAM" id="Phobius"/>
    </source>
</evidence>
<gene>
    <name evidence="9" type="ORF">PG994_004067</name>
</gene>
<keyword evidence="8" id="KW-0472">Membrane</keyword>
<organism evidence="9 10">
    <name type="scientific">Apiospora phragmitis</name>
    <dbReference type="NCBI Taxonomy" id="2905665"/>
    <lineage>
        <taxon>Eukaryota</taxon>
        <taxon>Fungi</taxon>
        <taxon>Dikarya</taxon>
        <taxon>Ascomycota</taxon>
        <taxon>Pezizomycotina</taxon>
        <taxon>Sordariomycetes</taxon>
        <taxon>Xylariomycetidae</taxon>
        <taxon>Amphisphaeriales</taxon>
        <taxon>Apiosporaceae</taxon>
        <taxon>Apiospora</taxon>
    </lineage>
</organism>
<dbReference type="PANTHER" id="PTHR46206:SF1">
    <property type="entry name" value="P450, PUTATIVE (EUROFUNG)-RELATED"/>
    <property type="match status" value="1"/>
</dbReference>
<accession>A0ABR1VZX9</accession>
<dbReference type="RefSeq" id="XP_066719754.1">
    <property type="nucleotide sequence ID" value="XM_066855476.1"/>
</dbReference>
<dbReference type="Proteomes" id="UP001480595">
    <property type="component" value="Unassembled WGS sequence"/>
</dbReference>
<evidence type="ECO:0000256" key="2">
    <source>
        <dbReference type="ARBA" id="ARBA00010617"/>
    </source>
</evidence>
<dbReference type="PANTHER" id="PTHR46206">
    <property type="entry name" value="CYTOCHROME P450"/>
    <property type="match status" value="1"/>
</dbReference>
<evidence type="ECO:0000256" key="4">
    <source>
        <dbReference type="ARBA" id="ARBA00022723"/>
    </source>
</evidence>
<evidence type="ECO:0000256" key="6">
    <source>
        <dbReference type="ARBA" id="ARBA00023004"/>
    </source>
</evidence>
<dbReference type="InterPro" id="IPR036396">
    <property type="entry name" value="Cyt_P450_sf"/>
</dbReference>
<dbReference type="EMBL" id="JAQQWL010000004">
    <property type="protein sequence ID" value="KAK8076795.1"/>
    <property type="molecule type" value="Genomic_DNA"/>
</dbReference>
<keyword evidence="3" id="KW-0349">Heme</keyword>
<evidence type="ECO:0000256" key="3">
    <source>
        <dbReference type="ARBA" id="ARBA00022617"/>
    </source>
</evidence>
<comment type="cofactor">
    <cofactor evidence="1">
        <name>heme</name>
        <dbReference type="ChEBI" id="CHEBI:30413"/>
    </cofactor>
</comment>
<dbReference type="Gene3D" id="1.10.630.10">
    <property type="entry name" value="Cytochrome P450"/>
    <property type="match status" value="1"/>
</dbReference>
<evidence type="ECO:0000256" key="1">
    <source>
        <dbReference type="ARBA" id="ARBA00001971"/>
    </source>
</evidence>
<keyword evidence="6" id="KW-0408">Iron</keyword>
<evidence type="ECO:0000313" key="9">
    <source>
        <dbReference type="EMBL" id="KAK8076795.1"/>
    </source>
</evidence>
<dbReference type="GeneID" id="92088539"/>
<feature type="transmembrane region" description="Helical" evidence="8">
    <location>
        <begin position="37"/>
        <end position="56"/>
    </location>
</feature>
<dbReference type="SUPFAM" id="SSF48264">
    <property type="entry name" value="Cytochrome P450"/>
    <property type="match status" value="1"/>
</dbReference>
<keyword evidence="4" id="KW-0479">Metal-binding</keyword>
<reference evidence="9 10" key="1">
    <citation type="submission" date="2023-01" db="EMBL/GenBank/DDBJ databases">
        <title>Analysis of 21 Apiospora genomes using comparative genomics revels a genus with tremendous synthesis potential of carbohydrate active enzymes and secondary metabolites.</title>
        <authorList>
            <person name="Sorensen T."/>
        </authorList>
    </citation>
    <scope>NUCLEOTIDE SEQUENCE [LARGE SCALE GENOMIC DNA]</scope>
    <source>
        <strain evidence="9 10">CBS 135458</strain>
    </source>
</reference>
<keyword evidence="10" id="KW-1185">Reference proteome</keyword>
<keyword evidence="8" id="KW-1133">Transmembrane helix</keyword>
<keyword evidence="7" id="KW-0503">Monooxygenase</keyword>
<evidence type="ECO:0000256" key="5">
    <source>
        <dbReference type="ARBA" id="ARBA00023002"/>
    </source>
</evidence>